<proteinExistence type="inferred from homology"/>
<dbReference type="PANTHER" id="PTHR23419">
    <property type="entry name" value="DIVALENT CATION TOLERANCE CUTA-RELATED"/>
    <property type="match status" value="1"/>
</dbReference>
<dbReference type="InterPro" id="IPR015867">
    <property type="entry name" value="N-reg_PII/ATP_PRibTrfase_C"/>
</dbReference>
<dbReference type="Proteomes" id="UP000321922">
    <property type="component" value="Unassembled WGS sequence"/>
</dbReference>
<dbReference type="InterPro" id="IPR011322">
    <property type="entry name" value="N-reg_PII-like_a/b"/>
</dbReference>
<dbReference type="GO" id="GO:0005507">
    <property type="term" value="F:copper ion binding"/>
    <property type="evidence" value="ECO:0007669"/>
    <property type="project" value="TreeGrafter"/>
</dbReference>
<name>A0A511QGJ5_9VIBR</name>
<evidence type="ECO:0000313" key="2">
    <source>
        <dbReference type="EMBL" id="GEM76429.1"/>
    </source>
</evidence>
<dbReference type="SUPFAM" id="SSF54913">
    <property type="entry name" value="GlnB-like"/>
    <property type="match status" value="1"/>
</dbReference>
<dbReference type="Gene3D" id="3.30.70.120">
    <property type="match status" value="1"/>
</dbReference>
<keyword evidence="3" id="KW-1185">Reference proteome</keyword>
<reference evidence="2 3" key="1">
    <citation type="submission" date="2019-07" db="EMBL/GenBank/DDBJ databases">
        <title>Whole genome shotgun sequence of Vibrio sagamiensis NBRC 104589.</title>
        <authorList>
            <person name="Hosoyama A."/>
            <person name="Uohara A."/>
            <person name="Ohji S."/>
            <person name="Ichikawa N."/>
        </authorList>
    </citation>
    <scope>NUCLEOTIDE SEQUENCE [LARGE SCALE GENOMIC DNA]</scope>
    <source>
        <strain evidence="2 3">NBRC 104589</strain>
    </source>
</reference>
<comment type="similarity">
    <text evidence="1">Belongs to the CutA family.</text>
</comment>
<evidence type="ECO:0000256" key="1">
    <source>
        <dbReference type="ARBA" id="ARBA00010169"/>
    </source>
</evidence>
<accession>A0A511QGJ5</accession>
<dbReference type="InterPro" id="IPR004323">
    <property type="entry name" value="Ion_tolerance_CutA"/>
</dbReference>
<comment type="caution">
    <text evidence="2">The sequence shown here is derived from an EMBL/GenBank/DDBJ whole genome shotgun (WGS) entry which is preliminary data.</text>
</comment>
<dbReference type="Pfam" id="PF03091">
    <property type="entry name" value="CutA1"/>
    <property type="match status" value="1"/>
</dbReference>
<organism evidence="2 3">
    <name type="scientific">Vibrio sagamiensis NBRC 104589</name>
    <dbReference type="NCBI Taxonomy" id="1219064"/>
    <lineage>
        <taxon>Bacteria</taxon>
        <taxon>Pseudomonadati</taxon>
        <taxon>Pseudomonadota</taxon>
        <taxon>Gammaproteobacteria</taxon>
        <taxon>Vibrionales</taxon>
        <taxon>Vibrionaceae</taxon>
        <taxon>Vibrio</taxon>
    </lineage>
</organism>
<sequence>MTMNERHEYCMVLSTVGTIENRDMIIKSLLEEQLAACIQVVSIESHYVWKSKVCSDPEWLLIIKTRKDLYALVEDKIQNLHEYEIAQIVQVPIVDGFNPYLTWLSQSTLHGQ</sequence>
<dbReference type="GO" id="GO:0010038">
    <property type="term" value="P:response to metal ion"/>
    <property type="evidence" value="ECO:0007669"/>
    <property type="project" value="InterPro"/>
</dbReference>
<dbReference type="EMBL" id="BJXJ01000024">
    <property type="protein sequence ID" value="GEM76429.1"/>
    <property type="molecule type" value="Genomic_DNA"/>
</dbReference>
<protein>
    <submittedName>
        <fullName evidence="2">Divalent-cation tolerance protein CutA</fullName>
    </submittedName>
</protein>
<dbReference type="PANTHER" id="PTHR23419:SF8">
    <property type="entry name" value="FI09726P"/>
    <property type="match status" value="1"/>
</dbReference>
<dbReference type="AlphaFoldDB" id="A0A511QGJ5"/>
<evidence type="ECO:0000313" key="3">
    <source>
        <dbReference type="Proteomes" id="UP000321922"/>
    </source>
</evidence>
<gene>
    <name evidence="2" type="ORF">VSA01S_25410</name>
</gene>